<dbReference type="InterPro" id="IPR004181">
    <property type="entry name" value="Znf_MIZ"/>
</dbReference>
<evidence type="ECO:0000256" key="7">
    <source>
        <dbReference type="ARBA" id="ARBA00022833"/>
    </source>
</evidence>
<evidence type="ECO:0000259" key="10">
    <source>
        <dbReference type="PROSITE" id="PS51466"/>
    </source>
</evidence>
<keyword evidence="4" id="KW-0479">Metal-binding</keyword>
<gene>
    <name evidence="11" type="ORF">MIND_01414900</name>
</gene>
<evidence type="ECO:0000313" key="12">
    <source>
        <dbReference type="Proteomes" id="UP000636479"/>
    </source>
</evidence>
<dbReference type="RefSeq" id="XP_037213135.1">
    <property type="nucleotide sequence ID" value="XM_037370543.1"/>
</dbReference>
<evidence type="ECO:0000256" key="8">
    <source>
        <dbReference type="PROSITE-ProRule" id="PRU00452"/>
    </source>
</evidence>
<dbReference type="PROSITE" id="PS51466">
    <property type="entry name" value="PINIT"/>
    <property type="match status" value="1"/>
</dbReference>
<dbReference type="InterPro" id="IPR013083">
    <property type="entry name" value="Znf_RING/FYVE/PHD"/>
</dbReference>
<dbReference type="GO" id="GO:0061665">
    <property type="term" value="F:SUMO ligase activity"/>
    <property type="evidence" value="ECO:0007669"/>
    <property type="project" value="TreeGrafter"/>
</dbReference>
<protein>
    <submittedName>
        <fullName evidence="11">Uncharacterized protein</fullName>
    </submittedName>
</protein>
<proteinExistence type="inferred from homology"/>
<feature type="domain" description="PINIT" evidence="10">
    <location>
        <begin position="111"/>
        <end position="278"/>
    </location>
</feature>
<dbReference type="GO" id="GO:0008270">
    <property type="term" value="F:zinc ion binding"/>
    <property type="evidence" value="ECO:0007669"/>
    <property type="project" value="UniProtKB-KW"/>
</dbReference>
<dbReference type="InterPro" id="IPR038654">
    <property type="entry name" value="PINIT_sf"/>
</dbReference>
<sequence length="433" mass="47313">MSSSRAVSGLEEIDTVVNRLSLSSVVDLKSAIVALNKHLNAHISRSGKKGDLVERMAASLRRLKTSGDLKGWNAVRSSFISLGILLSLPRASSSALPAKSAPIAPHLPGSISAPVRKNFVSTDPFRFKPSPFFSVEETVSTVYECPESYNAQDRREAFLKFSLTPAQLAKLNTPNSTYQVRLFCTSSKFYSAHRATNPDLPIEFPSTCEVFINDVQLKSTALKGMKKTPGTAPPPDLGVGTLGPGPNVVRMIYINHSPVGTQVEYKRFYLVAQLVKTQSVNSLVNTLVANNFVPADRIRQKMISTASEDDDIIAGTLKLPLKCPLSFARIALPCRSSRCAHSQCFDATSWYAVMEQTTTWLCPICENVLDWRDLIIDGFFAEILRLTPTSVDDVLLEADGTWRTPDGRYSSSNPFSAAAAKGEVISLDSDDDD</sequence>
<dbReference type="UniPathway" id="UPA00886"/>
<evidence type="ECO:0000256" key="6">
    <source>
        <dbReference type="ARBA" id="ARBA00022786"/>
    </source>
</evidence>
<keyword evidence="12" id="KW-1185">Reference proteome</keyword>
<dbReference type="GO" id="GO:0016925">
    <property type="term" value="P:protein sumoylation"/>
    <property type="evidence" value="ECO:0007669"/>
    <property type="project" value="UniProtKB-UniPathway"/>
</dbReference>
<evidence type="ECO:0000256" key="5">
    <source>
        <dbReference type="ARBA" id="ARBA00022771"/>
    </source>
</evidence>
<dbReference type="Gene3D" id="2.60.120.780">
    <property type="entry name" value="PINIT domain"/>
    <property type="match status" value="1"/>
</dbReference>
<dbReference type="GeneID" id="59353059"/>
<dbReference type="OrthoDB" id="28127at2759"/>
<comment type="caution">
    <text evidence="11">The sequence shown here is derived from an EMBL/GenBank/DDBJ whole genome shotgun (WGS) entry which is preliminary data.</text>
</comment>
<dbReference type="EMBL" id="JACAZF010000018">
    <property type="protein sequence ID" value="KAF7288983.1"/>
    <property type="molecule type" value="Genomic_DNA"/>
</dbReference>
<keyword evidence="7" id="KW-0862">Zinc</keyword>
<evidence type="ECO:0000313" key="11">
    <source>
        <dbReference type="EMBL" id="KAF7288983.1"/>
    </source>
</evidence>
<keyword evidence="3" id="KW-0808">Transferase</keyword>
<keyword evidence="6" id="KW-0833">Ubl conjugation pathway</keyword>
<dbReference type="GO" id="GO:0000785">
    <property type="term" value="C:chromatin"/>
    <property type="evidence" value="ECO:0007669"/>
    <property type="project" value="TreeGrafter"/>
</dbReference>
<dbReference type="Gene3D" id="3.30.40.10">
    <property type="entry name" value="Zinc/RING finger domain, C3HC4 (zinc finger)"/>
    <property type="match status" value="1"/>
</dbReference>
<accession>A0A8H6RYG1</accession>
<comment type="pathway">
    <text evidence="1">Protein modification; protein sumoylation.</text>
</comment>
<dbReference type="PROSITE" id="PS51044">
    <property type="entry name" value="ZF_SP_RING"/>
    <property type="match status" value="1"/>
</dbReference>
<dbReference type="Proteomes" id="UP000636479">
    <property type="component" value="Unassembled WGS sequence"/>
</dbReference>
<feature type="domain" description="SP-RING-type" evidence="9">
    <location>
        <begin position="308"/>
        <end position="393"/>
    </location>
</feature>
<evidence type="ECO:0000256" key="3">
    <source>
        <dbReference type="ARBA" id="ARBA00022679"/>
    </source>
</evidence>
<dbReference type="PANTHER" id="PTHR10782:SF4">
    <property type="entry name" value="TONALLI, ISOFORM E"/>
    <property type="match status" value="1"/>
</dbReference>
<keyword evidence="5 8" id="KW-0863">Zinc-finger</keyword>
<name>A0A8H6RYG1_9AGAR</name>
<comment type="similarity">
    <text evidence="2">Belongs to the PIAS family.</text>
</comment>
<evidence type="ECO:0000256" key="4">
    <source>
        <dbReference type="ARBA" id="ARBA00022723"/>
    </source>
</evidence>
<organism evidence="11 12">
    <name type="scientific">Mycena indigotica</name>
    <dbReference type="NCBI Taxonomy" id="2126181"/>
    <lineage>
        <taxon>Eukaryota</taxon>
        <taxon>Fungi</taxon>
        <taxon>Dikarya</taxon>
        <taxon>Basidiomycota</taxon>
        <taxon>Agaricomycotina</taxon>
        <taxon>Agaricomycetes</taxon>
        <taxon>Agaricomycetidae</taxon>
        <taxon>Agaricales</taxon>
        <taxon>Marasmiineae</taxon>
        <taxon>Mycenaceae</taxon>
        <taxon>Mycena</taxon>
    </lineage>
</organism>
<reference evidence="11" key="1">
    <citation type="submission" date="2020-05" db="EMBL/GenBank/DDBJ databases">
        <title>Mycena genomes resolve the evolution of fungal bioluminescence.</title>
        <authorList>
            <person name="Tsai I.J."/>
        </authorList>
    </citation>
    <scope>NUCLEOTIDE SEQUENCE</scope>
    <source>
        <strain evidence="11">171206Taipei</strain>
    </source>
</reference>
<evidence type="ECO:0000256" key="2">
    <source>
        <dbReference type="ARBA" id="ARBA00005383"/>
    </source>
</evidence>
<evidence type="ECO:0000259" key="9">
    <source>
        <dbReference type="PROSITE" id="PS51044"/>
    </source>
</evidence>
<dbReference type="Pfam" id="PF14324">
    <property type="entry name" value="PINIT"/>
    <property type="match status" value="1"/>
</dbReference>
<dbReference type="AlphaFoldDB" id="A0A8H6RYG1"/>
<dbReference type="InterPro" id="IPR023321">
    <property type="entry name" value="PINIT"/>
</dbReference>
<dbReference type="Pfam" id="PF02891">
    <property type="entry name" value="zf-MIZ"/>
    <property type="match status" value="1"/>
</dbReference>
<dbReference type="PANTHER" id="PTHR10782">
    <property type="entry name" value="ZINC FINGER MIZ DOMAIN-CONTAINING PROTEIN"/>
    <property type="match status" value="1"/>
</dbReference>
<evidence type="ECO:0000256" key="1">
    <source>
        <dbReference type="ARBA" id="ARBA00004718"/>
    </source>
</evidence>